<evidence type="ECO:0000259" key="1">
    <source>
        <dbReference type="Pfam" id="PF09343"/>
    </source>
</evidence>
<dbReference type="EMBL" id="BMKF01000001">
    <property type="protein sequence ID" value="GGB56805.1"/>
    <property type="molecule type" value="Genomic_DNA"/>
</dbReference>
<comment type="caution">
    <text evidence="2">The sequence shown here is derived from an EMBL/GenBank/DDBJ whole genome shotgun (WGS) entry which is preliminary data.</text>
</comment>
<proteinExistence type="predicted"/>
<gene>
    <name evidence="2" type="ORF">GCM10011503_01440</name>
</gene>
<sequence>MSLETFHEVRFPLALGRGASGGPGWSTEIVALSSGGEVRNARWQAARRRWDVASAVSSVSDLSLLADFFSARRGRLHGFRFHDMLDHASSGYGAGIEPTDQVLGTGDGEQVSFQLIKSYGAVSRTITKPVEGTVIVALDGVAQPDGWSVDTTTGLVTFEEPPESGVEVTAGFEFDCAVRFDTDFLDITVETIGAGRAVSVPLVEIV</sequence>
<dbReference type="NCBIfam" id="TIGR02217">
    <property type="entry name" value="chp_TIGR02217"/>
    <property type="match status" value="1"/>
</dbReference>
<keyword evidence="3" id="KW-1185">Reference proteome</keyword>
<reference evidence="3" key="1">
    <citation type="journal article" date="2019" name="Int. J. Syst. Evol. Microbiol.">
        <title>The Global Catalogue of Microorganisms (GCM) 10K type strain sequencing project: providing services to taxonomists for standard genome sequencing and annotation.</title>
        <authorList>
            <consortium name="The Broad Institute Genomics Platform"/>
            <consortium name="The Broad Institute Genome Sequencing Center for Infectious Disease"/>
            <person name="Wu L."/>
            <person name="Ma J."/>
        </authorList>
    </citation>
    <scope>NUCLEOTIDE SEQUENCE [LARGE SCALE GENOMIC DNA]</scope>
    <source>
        <strain evidence="3">CGMCC 1.15928</strain>
    </source>
</reference>
<keyword evidence="2" id="KW-0378">Hydrolase</keyword>
<evidence type="ECO:0000313" key="2">
    <source>
        <dbReference type="EMBL" id="GGB56805.1"/>
    </source>
</evidence>
<accession>A0ABQ1J010</accession>
<dbReference type="GO" id="GO:0016787">
    <property type="term" value="F:hydrolase activity"/>
    <property type="evidence" value="ECO:0007669"/>
    <property type="project" value="UniProtKB-KW"/>
</dbReference>
<evidence type="ECO:0000313" key="3">
    <source>
        <dbReference type="Proteomes" id="UP000628854"/>
    </source>
</evidence>
<dbReference type="Proteomes" id="UP000628854">
    <property type="component" value="Unassembled WGS sequence"/>
</dbReference>
<name>A0ABQ1J010_9PROT</name>
<dbReference type="Pfam" id="PF09343">
    <property type="entry name" value="DUF2460"/>
    <property type="match status" value="1"/>
</dbReference>
<dbReference type="InterPro" id="IPR011740">
    <property type="entry name" value="DUF2460"/>
</dbReference>
<feature type="domain" description="DUF2460" evidence="1">
    <location>
        <begin position="7"/>
        <end position="205"/>
    </location>
</feature>
<protein>
    <submittedName>
        <fullName evidence="2">Glycoside hydrolase family 24</fullName>
    </submittedName>
</protein>
<organism evidence="2 3">
    <name type="scientific">Henriciella pelagia</name>
    <dbReference type="NCBI Taxonomy" id="1977912"/>
    <lineage>
        <taxon>Bacteria</taxon>
        <taxon>Pseudomonadati</taxon>
        <taxon>Pseudomonadota</taxon>
        <taxon>Alphaproteobacteria</taxon>
        <taxon>Hyphomonadales</taxon>
        <taxon>Hyphomonadaceae</taxon>
        <taxon>Henriciella</taxon>
    </lineage>
</organism>
<dbReference type="RefSeq" id="WP_084394062.1">
    <property type="nucleotide sequence ID" value="NZ_BMKF01000001.1"/>
</dbReference>